<gene>
    <name evidence="1" type="ORF">UW30_C0001G0027</name>
</gene>
<dbReference type="AlphaFoldDB" id="A0A0G1JE57"/>
<name>A0A0G1JE57_9BACT</name>
<dbReference type="EMBL" id="LCHU01000001">
    <property type="protein sequence ID" value="KKT42302.1"/>
    <property type="molecule type" value="Genomic_DNA"/>
</dbReference>
<evidence type="ECO:0000313" key="1">
    <source>
        <dbReference type="EMBL" id="KKT42302.1"/>
    </source>
</evidence>
<dbReference type="Proteomes" id="UP000034736">
    <property type="component" value="Unassembled WGS sequence"/>
</dbReference>
<evidence type="ECO:0000313" key="2">
    <source>
        <dbReference type="Proteomes" id="UP000034736"/>
    </source>
</evidence>
<organism evidence="1 2">
    <name type="scientific">Candidatus Giovannonibacteria bacterium GW2011_GWA2_44_13b</name>
    <dbReference type="NCBI Taxonomy" id="1618647"/>
    <lineage>
        <taxon>Bacteria</taxon>
        <taxon>Candidatus Giovannoniibacteriota</taxon>
    </lineage>
</organism>
<sequence length="91" mass="10258">MVRKAFSSKSITLKKLGDFTEQVILPGVESVVKPLIEDAVKPLRDEMRKGFADINKSIQVLGGTVAELVENTKEQKHEERIRVLERKVGVR</sequence>
<proteinExistence type="predicted"/>
<accession>A0A0G1JE57</accession>
<reference evidence="1 2" key="1">
    <citation type="journal article" date="2015" name="Nature">
        <title>rRNA introns, odd ribosomes, and small enigmatic genomes across a large radiation of phyla.</title>
        <authorList>
            <person name="Brown C.T."/>
            <person name="Hug L.A."/>
            <person name="Thomas B.C."/>
            <person name="Sharon I."/>
            <person name="Castelle C.J."/>
            <person name="Singh A."/>
            <person name="Wilkins M.J."/>
            <person name="Williams K.H."/>
            <person name="Banfield J.F."/>
        </authorList>
    </citation>
    <scope>NUCLEOTIDE SEQUENCE [LARGE SCALE GENOMIC DNA]</scope>
</reference>
<comment type="caution">
    <text evidence="1">The sequence shown here is derived from an EMBL/GenBank/DDBJ whole genome shotgun (WGS) entry which is preliminary data.</text>
</comment>
<protein>
    <submittedName>
        <fullName evidence="1">Uncharacterized protein</fullName>
    </submittedName>
</protein>